<organism evidence="1 2">
    <name type="scientific">Limnobaculum allomyrinae</name>
    <dbReference type="NCBI Taxonomy" id="2791986"/>
    <lineage>
        <taxon>Bacteria</taxon>
        <taxon>Pseudomonadati</taxon>
        <taxon>Pseudomonadota</taxon>
        <taxon>Gammaproteobacteria</taxon>
        <taxon>Enterobacterales</taxon>
        <taxon>Budviciaceae</taxon>
        <taxon>Limnobaculum</taxon>
    </lineage>
</organism>
<accession>A0ABS1IM52</accession>
<dbReference type="RefSeq" id="WP_218465556.1">
    <property type="nucleotide sequence ID" value="NZ_JADRCR010000001.1"/>
</dbReference>
<dbReference type="Proteomes" id="UP001296921">
    <property type="component" value="Unassembled WGS sequence"/>
</dbReference>
<proteinExistence type="predicted"/>
<gene>
    <name evidence="1" type="ORF">I2494_02590</name>
</gene>
<dbReference type="Pfam" id="PF00106">
    <property type="entry name" value="adh_short"/>
    <property type="match status" value="1"/>
</dbReference>
<sequence length="91" mass="10156">MMTRKPEGKEILITGETFGIGEAIAKIYVKEGCKVALHDIDEPCLKRVAGGMFNQGFDVISLVVNIRSYCMFIKQTSVNNSYDVYLCSLSR</sequence>
<dbReference type="EMBL" id="JADRCR010000001">
    <property type="protein sequence ID" value="MBK5142621.1"/>
    <property type="molecule type" value="Genomic_DNA"/>
</dbReference>
<reference evidence="1 2" key="1">
    <citation type="submission" date="2020-11" db="EMBL/GenBank/DDBJ databases">
        <title>Insectihabitans protaetiae gen. nov. sp. nov. and Insectihabitans allomyrinae sp. nov., isolated from larvae of Protaetia brevitarsis seulensis and Allomyrina dichotoma, respectively.</title>
        <authorList>
            <person name="Lee S.D."/>
            <person name="Byeon Y.-S."/>
            <person name="Kim S.-M."/>
            <person name="Yang H.L."/>
            <person name="Kim I.S."/>
        </authorList>
    </citation>
    <scope>NUCLEOTIDE SEQUENCE [LARGE SCALE GENOMIC DNA]</scope>
    <source>
        <strain evidence="1 2">BWR-B9</strain>
    </source>
</reference>
<name>A0ABS1IM52_9GAMM</name>
<evidence type="ECO:0000313" key="2">
    <source>
        <dbReference type="Proteomes" id="UP001296921"/>
    </source>
</evidence>
<keyword evidence="2" id="KW-1185">Reference proteome</keyword>
<comment type="caution">
    <text evidence="1">The sequence shown here is derived from an EMBL/GenBank/DDBJ whole genome shotgun (WGS) entry which is preliminary data.</text>
</comment>
<dbReference type="InterPro" id="IPR002347">
    <property type="entry name" value="SDR_fam"/>
</dbReference>
<protein>
    <submittedName>
        <fullName evidence="1">SDR family NAD(P)-dependent oxidoreductase</fullName>
    </submittedName>
</protein>
<evidence type="ECO:0000313" key="1">
    <source>
        <dbReference type="EMBL" id="MBK5142621.1"/>
    </source>
</evidence>